<dbReference type="SUPFAM" id="SSF82919">
    <property type="entry name" value="Zn-finger domain of Sec23/24"/>
    <property type="match status" value="1"/>
</dbReference>
<dbReference type="GO" id="GO:0006886">
    <property type="term" value="P:intracellular protein transport"/>
    <property type="evidence" value="ECO:0007669"/>
    <property type="project" value="InterPro"/>
</dbReference>
<dbReference type="InterPro" id="IPR036174">
    <property type="entry name" value="Znf_Sec23_Sec24_sf"/>
</dbReference>
<accession>A0A6N2MHX3</accession>
<dbReference type="GO" id="GO:0070971">
    <property type="term" value="C:endoplasmic reticulum exit site"/>
    <property type="evidence" value="ECO:0007669"/>
    <property type="project" value="TreeGrafter"/>
</dbReference>
<gene>
    <name evidence="1" type="ORF">SVIM_LOCUS372348</name>
</gene>
<dbReference type="AlphaFoldDB" id="A0A6N2MHX3"/>
<reference evidence="1" key="1">
    <citation type="submission" date="2019-03" db="EMBL/GenBank/DDBJ databases">
        <authorList>
            <person name="Mank J."/>
            <person name="Almeida P."/>
        </authorList>
    </citation>
    <scope>NUCLEOTIDE SEQUENCE</scope>
    <source>
        <strain evidence="1">78183</strain>
    </source>
</reference>
<organism evidence="1">
    <name type="scientific">Salix viminalis</name>
    <name type="common">Common osier</name>
    <name type="synonym">Basket willow</name>
    <dbReference type="NCBI Taxonomy" id="40686"/>
    <lineage>
        <taxon>Eukaryota</taxon>
        <taxon>Viridiplantae</taxon>
        <taxon>Streptophyta</taxon>
        <taxon>Embryophyta</taxon>
        <taxon>Tracheophyta</taxon>
        <taxon>Spermatophyta</taxon>
        <taxon>Magnoliopsida</taxon>
        <taxon>eudicotyledons</taxon>
        <taxon>Gunneridae</taxon>
        <taxon>Pentapetalae</taxon>
        <taxon>rosids</taxon>
        <taxon>fabids</taxon>
        <taxon>Malpighiales</taxon>
        <taxon>Salicaceae</taxon>
        <taxon>Saliceae</taxon>
        <taxon>Salix</taxon>
    </lineage>
</organism>
<dbReference type="Gene3D" id="2.30.30.380">
    <property type="entry name" value="Zn-finger domain of Sec23/24"/>
    <property type="match status" value="1"/>
</dbReference>
<dbReference type="GO" id="GO:0008270">
    <property type="term" value="F:zinc ion binding"/>
    <property type="evidence" value="ECO:0007669"/>
    <property type="project" value="InterPro"/>
</dbReference>
<dbReference type="GO" id="GO:0090110">
    <property type="term" value="P:COPII-coated vesicle cargo loading"/>
    <property type="evidence" value="ECO:0007669"/>
    <property type="project" value="TreeGrafter"/>
</dbReference>
<dbReference type="InterPro" id="IPR050550">
    <property type="entry name" value="SEC23_SEC24_subfamily"/>
</dbReference>
<proteinExistence type="predicted"/>
<sequence>MSGPVRCSFVKGYINPLTFEDDSSVTFVTPSDYQCNLGPDGRRRDADERPKLCRGTVKFVASKEYIHGEARGYIT</sequence>
<dbReference type="GO" id="GO:0030127">
    <property type="term" value="C:COPII vesicle coat"/>
    <property type="evidence" value="ECO:0007669"/>
    <property type="project" value="InterPro"/>
</dbReference>
<protein>
    <submittedName>
        <fullName evidence="1">Uncharacterized protein</fullName>
    </submittedName>
</protein>
<dbReference type="EMBL" id="CAADRP010001818">
    <property type="protein sequence ID" value="VFU53597.1"/>
    <property type="molecule type" value="Genomic_DNA"/>
</dbReference>
<dbReference type="GO" id="GO:0000149">
    <property type="term" value="F:SNARE binding"/>
    <property type="evidence" value="ECO:0007669"/>
    <property type="project" value="TreeGrafter"/>
</dbReference>
<dbReference type="PANTHER" id="PTHR13803:SF4">
    <property type="entry name" value="SECRETORY 24CD, ISOFORM C"/>
    <property type="match status" value="1"/>
</dbReference>
<dbReference type="PANTHER" id="PTHR13803">
    <property type="entry name" value="SEC24-RELATED PROTEIN"/>
    <property type="match status" value="1"/>
</dbReference>
<evidence type="ECO:0000313" key="1">
    <source>
        <dbReference type="EMBL" id="VFU53597.1"/>
    </source>
</evidence>
<name>A0A6N2MHX3_SALVM</name>